<organism evidence="3 4">
    <name type="scientific">Rotaria magnacalcarata</name>
    <dbReference type="NCBI Taxonomy" id="392030"/>
    <lineage>
        <taxon>Eukaryota</taxon>
        <taxon>Metazoa</taxon>
        <taxon>Spiralia</taxon>
        <taxon>Gnathifera</taxon>
        <taxon>Rotifera</taxon>
        <taxon>Eurotatoria</taxon>
        <taxon>Bdelloidea</taxon>
        <taxon>Philodinida</taxon>
        <taxon>Philodinidae</taxon>
        <taxon>Rotaria</taxon>
    </lineage>
</organism>
<keyword evidence="1" id="KW-0472">Membrane</keyword>
<dbReference type="AlphaFoldDB" id="A0A8S3JJS1"/>
<dbReference type="Proteomes" id="UP000681720">
    <property type="component" value="Unassembled WGS sequence"/>
</dbReference>
<protein>
    <submittedName>
        <fullName evidence="3">Uncharacterized protein</fullName>
    </submittedName>
</protein>
<dbReference type="Proteomes" id="UP000676336">
    <property type="component" value="Unassembled WGS sequence"/>
</dbReference>
<dbReference type="EMBL" id="CAJOBJ010360095">
    <property type="protein sequence ID" value="CAF5217410.1"/>
    <property type="molecule type" value="Genomic_DNA"/>
</dbReference>
<sequence length="85" mass="9568">MTAATTSMEKKTPHLIRKWSGVIWLLIEVNLFGGTIFGFPALFQILPQYSIYGDKNNCSSPLMGTIETEISACESQRTRHYQVCP</sequence>
<reference evidence="3" key="1">
    <citation type="submission" date="2021-02" db="EMBL/GenBank/DDBJ databases">
        <authorList>
            <person name="Nowell W R."/>
        </authorList>
    </citation>
    <scope>NUCLEOTIDE SEQUENCE</scope>
</reference>
<evidence type="ECO:0000256" key="1">
    <source>
        <dbReference type="SAM" id="Phobius"/>
    </source>
</evidence>
<keyword evidence="1" id="KW-0812">Transmembrane</keyword>
<gene>
    <name evidence="3" type="ORF">GIL414_LOCUS82413</name>
    <name evidence="2" type="ORF">SMN809_LOCUS71525</name>
</gene>
<evidence type="ECO:0000313" key="2">
    <source>
        <dbReference type="EMBL" id="CAF5188909.1"/>
    </source>
</evidence>
<keyword evidence="1" id="KW-1133">Transmembrane helix</keyword>
<name>A0A8S3JJS1_9BILA</name>
<comment type="caution">
    <text evidence="3">The sequence shown here is derived from an EMBL/GenBank/DDBJ whole genome shotgun (WGS) entry which is preliminary data.</text>
</comment>
<proteinExistence type="predicted"/>
<evidence type="ECO:0000313" key="3">
    <source>
        <dbReference type="EMBL" id="CAF5217410.1"/>
    </source>
</evidence>
<dbReference type="EMBL" id="CAJOBI010323815">
    <property type="protein sequence ID" value="CAF5188909.1"/>
    <property type="molecule type" value="Genomic_DNA"/>
</dbReference>
<evidence type="ECO:0000313" key="4">
    <source>
        <dbReference type="Proteomes" id="UP000681720"/>
    </source>
</evidence>
<accession>A0A8S3JJS1</accession>
<feature type="transmembrane region" description="Helical" evidence="1">
    <location>
        <begin position="21"/>
        <end position="43"/>
    </location>
</feature>